<evidence type="ECO:0000313" key="2">
    <source>
        <dbReference type="EMBL" id="KAK0496944.1"/>
    </source>
</evidence>
<dbReference type="EMBL" id="JAUEPU010000014">
    <property type="protein sequence ID" value="KAK0496944.1"/>
    <property type="molecule type" value="Genomic_DNA"/>
</dbReference>
<keyword evidence="1" id="KW-0472">Membrane</keyword>
<feature type="transmembrane region" description="Helical" evidence="1">
    <location>
        <begin position="12"/>
        <end position="33"/>
    </location>
</feature>
<dbReference type="Proteomes" id="UP001175228">
    <property type="component" value="Unassembled WGS sequence"/>
</dbReference>
<keyword evidence="1" id="KW-1133">Transmembrane helix</keyword>
<keyword evidence="1" id="KW-0812">Transmembrane</keyword>
<keyword evidence="3" id="KW-1185">Reference proteome</keyword>
<dbReference type="AlphaFoldDB" id="A0AA39Q6Z7"/>
<organism evidence="2 3">
    <name type="scientific">Armillaria luteobubalina</name>
    <dbReference type="NCBI Taxonomy" id="153913"/>
    <lineage>
        <taxon>Eukaryota</taxon>
        <taxon>Fungi</taxon>
        <taxon>Dikarya</taxon>
        <taxon>Basidiomycota</taxon>
        <taxon>Agaricomycotina</taxon>
        <taxon>Agaricomycetes</taxon>
        <taxon>Agaricomycetidae</taxon>
        <taxon>Agaricales</taxon>
        <taxon>Marasmiineae</taxon>
        <taxon>Physalacriaceae</taxon>
        <taxon>Armillaria</taxon>
    </lineage>
</organism>
<protein>
    <submittedName>
        <fullName evidence="2">Uncharacterized protein</fullName>
    </submittedName>
</protein>
<sequence length="444" mass="50636">MRVKVSRDIARLDPATAVVFCGPSIFAFTSLSFCNSAMFSPRFLCEIVVDCCAEFGDPSTLLVCSFICRSWARRSRQHYFKTTHISSAAQAGSFLNLISEPMSFIAFSEIQALVLGKDQGYVHDWCWHWLPVLLEVLPSVKALTFSMADHEIHSAFEVHSMPSGRDEGVFMAPINLVPASLRMTTLKLAGCHFFSLRQLFLVLSQFTLLEDLTLERLQFKNLESDTFVCNIGVYKYVQHLVYLKRLRVDFLAVKSSRGEVSSYVAFMMPSVEVLSLRMPKTKDEWLMMQQLLRGLRGSLVELEWRECGDMRGDWNNINLGLNVFRVRAMCFSGIRQQWLDRSGTPPKSMIPLVLFQIYEGHDLRSIIFNVQDPDVVVAMNGFLCRAIDKALEGRTFFKLSQLVIQVKEQRIGMTRALPMQYRAWIQSIFPLAYGRGIGLKVERA</sequence>
<accession>A0AA39Q6Z7</accession>
<evidence type="ECO:0000256" key="1">
    <source>
        <dbReference type="SAM" id="Phobius"/>
    </source>
</evidence>
<dbReference type="SUPFAM" id="SSF52047">
    <property type="entry name" value="RNI-like"/>
    <property type="match status" value="1"/>
</dbReference>
<proteinExistence type="predicted"/>
<gene>
    <name evidence="2" type="ORF">EDD18DRAFT_182294</name>
</gene>
<evidence type="ECO:0000313" key="3">
    <source>
        <dbReference type="Proteomes" id="UP001175228"/>
    </source>
</evidence>
<name>A0AA39Q6Z7_9AGAR</name>
<comment type="caution">
    <text evidence="2">The sequence shown here is derived from an EMBL/GenBank/DDBJ whole genome shotgun (WGS) entry which is preliminary data.</text>
</comment>
<reference evidence="2" key="1">
    <citation type="submission" date="2023-06" db="EMBL/GenBank/DDBJ databases">
        <authorList>
            <consortium name="Lawrence Berkeley National Laboratory"/>
            <person name="Ahrendt S."/>
            <person name="Sahu N."/>
            <person name="Indic B."/>
            <person name="Wong-Bajracharya J."/>
            <person name="Merenyi Z."/>
            <person name="Ke H.-M."/>
            <person name="Monk M."/>
            <person name="Kocsube S."/>
            <person name="Drula E."/>
            <person name="Lipzen A."/>
            <person name="Balint B."/>
            <person name="Henrissat B."/>
            <person name="Andreopoulos B."/>
            <person name="Martin F.M."/>
            <person name="Harder C.B."/>
            <person name="Rigling D."/>
            <person name="Ford K.L."/>
            <person name="Foster G.D."/>
            <person name="Pangilinan J."/>
            <person name="Papanicolaou A."/>
            <person name="Barry K."/>
            <person name="LaButti K."/>
            <person name="Viragh M."/>
            <person name="Koriabine M."/>
            <person name="Yan M."/>
            <person name="Riley R."/>
            <person name="Champramary S."/>
            <person name="Plett K.L."/>
            <person name="Tsai I.J."/>
            <person name="Slot J."/>
            <person name="Sipos G."/>
            <person name="Plett J."/>
            <person name="Nagy L.G."/>
            <person name="Grigoriev I.V."/>
        </authorList>
    </citation>
    <scope>NUCLEOTIDE SEQUENCE</scope>
    <source>
        <strain evidence="2">HWK02</strain>
    </source>
</reference>